<dbReference type="Proteomes" id="UP000766904">
    <property type="component" value="Unassembled WGS sequence"/>
</dbReference>
<evidence type="ECO:0000256" key="1">
    <source>
        <dbReference type="SAM" id="Phobius"/>
    </source>
</evidence>
<dbReference type="EMBL" id="PHNJ01000004">
    <property type="protein sequence ID" value="TYL38899.1"/>
    <property type="molecule type" value="Genomic_DNA"/>
</dbReference>
<feature type="transmembrane region" description="Helical" evidence="1">
    <location>
        <begin position="84"/>
        <end position="105"/>
    </location>
</feature>
<comment type="caution">
    <text evidence="2">The sequence shown here is derived from an EMBL/GenBank/DDBJ whole genome shotgun (WGS) entry which is preliminary data.</text>
</comment>
<evidence type="ECO:0000313" key="2">
    <source>
        <dbReference type="EMBL" id="TYL38899.1"/>
    </source>
</evidence>
<accession>A0A8J8Q4Q9</accession>
<keyword evidence="1" id="KW-1133">Transmembrane helix</keyword>
<gene>
    <name evidence="2" type="ORF">CV102_10350</name>
</gene>
<keyword evidence="1" id="KW-0472">Membrane</keyword>
<evidence type="ECO:0000313" key="3">
    <source>
        <dbReference type="Proteomes" id="UP000766904"/>
    </source>
</evidence>
<sequence>MSMALTHFAVGATLTTVLVTFVFSLIPYPRTVVLIGGGWAMIPDVYRLSPIAQNRLEEFHDSPWADLFWFHHTLDRLDATDSELIAAVSVVILIGVTALSEWYVYRQKVKGDGDEL</sequence>
<keyword evidence="1" id="KW-0812">Transmembrane</keyword>
<protein>
    <submittedName>
        <fullName evidence="2">Uncharacterized protein</fullName>
    </submittedName>
</protein>
<organism evidence="2 3">
    <name type="scientific">Natronococcus pandeyae</name>
    <dbReference type="NCBI Taxonomy" id="2055836"/>
    <lineage>
        <taxon>Archaea</taxon>
        <taxon>Methanobacteriati</taxon>
        <taxon>Methanobacteriota</taxon>
        <taxon>Stenosarchaea group</taxon>
        <taxon>Halobacteria</taxon>
        <taxon>Halobacteriales</taxon>
        <taxon>Natrialbaceae</taxon>
        <taxon>Natronococcus</taxon>
    </lineage>
</organism>
<keyword evidence="3" id="KW-1185">Reference proteome</keyword>
<dbReference type="AlphaFoldDB" id="A0A8J8Q4Q9"/>
<name>A0A8J8Q4Q9_9EURY</name>
<proteinExistence type="predicted"/>
<reference evidence="2" key="1">
    <citation type="submission" date="2017-11" db="EMBL/GenBank/DDBJ databases">
        <authorList>
            <person name="Kajale S.C."/>
            <person name="Sharma A."/>
        </authorList>
    </citation>
    <scope>NUCLEOTIDE SEQUENCE</scope>
    <source>
        <strain evidence="2">LS1_42</strain>
    </source>
</reference>